<name>A0A1M7SI24_9SPHN</name>
<dbReference type="Proteomes" id="UP000184391">
    <property type="component" value="Unassembled WGS sequence"/>
</dbReference>
<feature type="transmembrane region" description="Helical" evidence="2">
    <location>
        <begin position="139"/>
        <end position="156"/>
    </location>
</feature>
<dbReference type="STRING" id="198312.SAMN02745193_01750"/>
<feature type="region of interest" description="Disordered" evidence="1">
    <location>
        <begin position="241"/>
        <end position="271"/>
    </location>
</feature>
<organism evidence="3 4">
    <name type="scientific">Erythrobacter sanguineus</name>
    <dbReference type="NCBI Taxonomy" id="198312"/>
    <lineage>
        <taxon>Bacteria</taxon>
        <taxon>Pseudomonadati</taxon>
        <taxon>Pseudomonadota</taxon>
        <taxon>Alphaproteobacteria</taxon>
        <taxon>Sphingomonadales</taxon>
        <taxon>Erythrobacteraceae</taxon>
        <taxon>Erythrobacter/Porphyrobacter group</taxon>
        <taxon>Erythrobacter</taxon>
    </lineage>
</organism>
<keyword evidence="2" id="KW-1133">Transmembrane helix</keyword>
<reference evidence="4" key="1">
    <citation type="submission" date="2016-12" db="EMBL/GenBank/DDBJ databases">
        <authorList>
            <person name="Varghese N."/>
            <person name="Submissions S."/>
        </authorList>
    </citation>
    <scope>NUCLEOTIDE SEQUENCE [LARGE SCALE GENOMIC DNA]</scope>
    <source>
        <strain evidence="4">DSM 11032</strain>
    </source>
</reference>
<feature type="transmembrane region" description="Helical" evidence="2">
    <location>
        <begin position="168"/>
        <end position="187"/>
    </location>
</feature>
<dbReference type="RefSeq" id="WP_072674279.1">
    <property type="nucleotide sequence ID" value="NZ_FRDF01000009.1"/>
</dbReference>
<feature type="compositionally biased region" description="Gly residues" evidence="1">
    <location>
        <begin position="258"/>
        <end position="271"/>
    </location>
</feature>
<keyword evidence="2" id="KW-0472">Membrane</keyword>
<keyword evidence="4" id="KW-1185">Reference proteome</keyword>
<evidence type="ECO:0000256" key="2">
    <source>
        <dbReference type="SAM" id="Phobius"/>
    </source>
</evidence>
<protein>
    <submittedName>
        <fullName evidence="3">TIGR04222 domain-containing protein</fullName>
    </submittedName>
</protein>
<evidence type="ECO:0000313" key="4">
    <source>
        <dbReference type="Proteomes" id="UP000184391"/>
    </source>
</evidence>
<evidence type="ECO:0000256" key="1">
    <source>
        <dbReference type="SAM" id="MobiDB-lite"/>
    </source>
</evidence>
<dbReference type="EMBL" id="FRDF01000009">
    <property type="protein sequence ID" value="SHN58094.1"/>
    <property type="molecule type" value="Genomic_DNA"/>
</dbReference>
<evidence type="ECO:0000313" key="3">
    <source>
        <dbReference type="EMBL" id="SHN58094.1"/>
    </source>
</evidence>
<dbReference type="OrthoDB" id="8232804at2"/>
<dbReference type="AlphaFoldDB" id="A0A1M7SI24"/>
<gene>
    <name evidence="3" type="ORF">SAMN02745193_01750</name>
</gene>
<accession>A0A1M7SI24</accession>
<dbReference type="NCBIfam" id="TIGR04222">
    <property type="entry name" value="near_uncomplex"/>
    <property type="match status" value="1"/>
</dbReference>
<dbReference type="InterPro" id="IPR026467">
    <property type="entry name" value="Ser/Gly_Cys_C_dom"/>
</dbReference>
<keyword evidence="2" id="KW-0812">Transmembrane</keyword>
<sequence>MQLFSSWAGGEFLLFYGVLLGLSVAVSRWIPLKLRPGGRRDDTLDAESLALLAGGPQRHADSIIADLYAQGGLADVGDGALAVVNTAIPTTVAGKAVLALDGPFSIAAARSALAVHAERVTARLRRQGLIAFAEEINRLRLLAITPFGALFVMGLYRERAGSALNEPTQGLVGLLVATAVAAVIRFVSLDSRTAGGIETLHRMRDTAERLRRAPQPHEAALAVALFGTGVLVGTPWEPVHALRQQGSGDGSGSSDNGNSGGGDGGCGGCGG</sequence>
<proteinExistence type="predicted"/>
<feature type="transmembrane region" description="Helical" evidence="2">
    <location>
        <begin position="12"/>
        <end position="30"/>
    </location>
</feature>